<evidence type="ECO:0000256" key="1">
    <source>
        <dbReference type="ARBA" id="ARBA00004123"/>
    </source>
</evidence>
<dbReference type="FunFam" id="3.30.160.60:FF:002343">
    <property type="entry name" value="Zinc finger protein 33A"/>
    <property type="match status" value="1"/>
</dbReference>
<dbReference type="PANTHER" id="PTHR24394:SF44">
    <property type="entry name" value="ZINC FINGER PROTEIN 271-LIKE"/>
    <property type="match status" value="1"/>
</dbReference>
<feature type="domain" description="C2H2-type" evidence="9">
    <location>
        <begin position="324"/>
        <end position="351"/>
    </location>
</feature>
<dbReference type="Pfam" id="PF00096">
    <property type="entry name" value="zf-C2H2"/>
    <property type="match status" value="3"/>
</dbReference>
<dbReference type="PANTHER" id="PTHR24394">
    <property type="entry name" value="ZINC FINGER PROTEIN"/>
    <property type="match status" value="1"/>
</dbReference>
<dbReference type="InterPro" id="IPR013087">
    <property type="entry name" value="Znf_C2H2_type"/>
</dbReference>
<gene>
    <name evidence="10" type="ORF">HNY73_009736</name>
</gene>
<keyword evidence="11" id="KW-1185">Reference proteome</keyword>
<evidence type="ECO:0000256" key="5">
    <source>
        <dbReference type="ARBA" id="ARBA00022833"/>
    </source>
</evidence>
<evidence type="ECO:0000256" key="8">
    <source>
        <dbReference type="SAM" id="MobiDB-lite"/>
    </source>
</evidence>
<feature type="domain" description="C2H2-type" evidence="9">
    <location>
        <begin position="408"/>
        <end position="432"/>
    </location>
</feature>
<dbReference type="AlphaFoldDB" id="A0A8T0FCX0"/>
<keyword evidence="6" id="KW-0539">Nucleus</keyword>
<dbReference type="GO" id="GO:0000981">
    <property type="term" value="F:DNA-binding transcription factor activity, RNA polymerase II-specific"/>
    <property type="evidence" value="ECO:0007669"/>
    <property type="project" value="TreeGrafter"/>
</dbReference>
<dbReference type="InterPro" id="IPR036236">
    <property type="entry name" value="Znf_C2H2_sf"/>
</dbReference>
<evidence type="ECO:0000256" key="4">
    <source>
        <dbReference type="ARBA" id="ARBA00022771"/>
    </source>
</evidence>
<dbReference type="Gene3D" id="3.30.160.60">
    <property type="entry name" value="Classic Zinc Finger"/>
    <property type="match status" value="4"/>
</dbReference>
<keyword evidence="5" id="KW-0862">Zinc</keyword>
<reference evidence="10" key="1">
    <citation type="journal article" date="2020" name="bioRxiv">
        <title>Chromosome-level reference genome of the European wasp spider Argiope bruennichi: a resource for studies on range expansion and evolutionary adaptation.</title>
        <authorList>
            <person name="Sheffer M.M."/>
            <person name="Hoppe A."/>
            <person name="Krehenwinkel H."/>
            <person name="Uhl G."/>
            <person name="Kuss A.W."/>
            <person name="Jensen L."/>
            <person name="Jensen C."/>
            <person name="Gillespie R.G."/>
            <person name="Hoff K.J."/>
            <person name="Prost S."/>
        </authorList>
    </citation>
    <scope>NUCLEOTIDE SEQUENCE</scope>
</reference>
<evidence type="ECO:0000256" key="2">
    <source>
        <dbReference type="ARBA" id="ARBA00022723"/>
    </source>
</evidence>
<sequence>MGKCRCKRCGNILILGEDHSCSNYKNFDYRYLIQQRAESDDNLDEGNDKSTESSNDNSQNLSRAFGRNESKGSVLRSLLLFQNNERNKSTNSAGSSNYAQPRNPSDSSFFHPISDFQAIQVQTNQNASFTASSENAESNNRHENDCIETYKREQAAAGSSGIDIQNQSGSSGSNLMHAKPDKERKMSLQDSKSHSLKKDKKDFMDDLENVIRNPLSDTNNISGNANSTENPDLPPGDNVLKNCKMQVSECVNDEHILPEVPSQVHSKKTKVVTYMKEPHSTKKDDNVVAGPSGLCARKKKFPKTCSGKDTLKPNYQTHTGNELFMCNICKKKFSKKSDFDRHYRTHTGEKPYECAICRKKYSRKSYLIIHYRVHTGEKPHVCEFCNKGFSQKGDLKIHVRTHTGEKPYKCPSCEESFINSSNCKKHHKRKHE</sequence>
<evidence type="ECO:0000313" key="10">
    <source>
        <dbReference type="EMBL" id="KAF8788205.1"/>
    </source>
</evidence>
<evidence type="ECO:0000259" key="9">
    <source>
        <dbReference type="PROSITE" id="PS50157"/>
    </source>
</evidence>
<keyword evidence="3" id="KW-0677">Repeat</keyword>
<dbReference type="PROSITE" id="PS00028">
    <property type="entry name" value="ZINC_FINGER_C2H2_1"/>
    <property type="match status" value="4"/>
</dbReference>
<dbReference type="PROSITE" id="PS50157">
    <property type="entry name" value="ZINC_FINGER_C2H2_2"/>
    <property type="match status" value="4"/>
</dbReference>
<evidence type="ECO:0000256" key="7">
    <source>
        <dbReference type="PROSITE-ProRule" id="PRU00042"/>
    </source>
</evidence>
<feature type="region of interest" description="Disordered" evidence="8">
    <location>
        <begin position="153"/>
        <end position="235"/>
    </location>
</feature>
<feature type="region of interest" description="Disordered" evidence="8">
    <location>
        <begin position="85"/>
        <end position="111"/>
    </location>
</feature>
<feature type="compositionally biased region" description="Basic and acidic residues" evidence="8">
    <location>
        <begin position="178"/>
        <end position="193"/>
    </location>
</feature>
<feature type="compositionally biased region" description="Polar residues" evidence="8">
    <location>
        <begin position="85"/>
        <end position="108"/>
    </location>
</feature>
<feature type="region of interest" description="Disordered" evidence="8">
    <location>
        <begin position="40"/>
        <end position="69"/>
    </location>
</feature>
<accession>A0A8T0FCX0</accession>
<dbReference type="Proteomes" id="UP000807504">
    <property type="component" value="Unassembled WGS sequence"/>
</dbReference>
<dbReference type="SUPFAM" id="SSF57667">
    <property type="entry name" value="beta-beta-alpha zinc fingers"/>
    <property type="match status" value="2"/>
</dbReference>
<comment type="caution">
    <text evidence="10">The sequence shown here is derived from an EMBL/GenBank/DDBJ whole genome shotgun (WGS) entry which is preliminary data.</text>
</comment>
<dbReference type="FunFam" id="3.30.160.60:FF:000295">
    <property type="entry name" value="zinc finger protein 19"/>
    <property type="match status" value="1"/>
</dbReference>
<protein>
    <submittedName>
        <fullName evidence="10">Zinc finger and SCAN domain-containing</fullName>
    </submittedName>
</protein>
<keyword evidence="4 7" id="KW-0863">Zinc-finger</keyword>
<feature type="compositionally biased region" description="Polar residues" evidence="8">
    <location>
        <begin position="162"/>
        <end position="174"/>
    </location>
</feature>
<reference evidence="10" key="2">
    <citation type="submission" date="2020-06" db="EMBL/GenBank/DDBJ databases">
        <authorList>
            <person name="Sheffer M."/>
        </authorList>
    </citation>
    <scope>NUCLEOTIDE SEQUENCE</scope>
</reference>
<evidence type="ECO:0000256" key="3">
    <source>
        <dbReference type="ARBA" id="ARBA00022737"/>
    </source>
</evidence>
<evidence type="ECO:0000256" key="6">
    <source>
        <dbReference type="ARBA" id="ARBA00023242"/>
    </source>
</evidence>
<evidence type="ECO:0000313" key="11">
    <source>
        <dbReference type="Proteomes" id="UP000807504"/>
    </source>
</evidence>
<feature type="domain" description="C2H2-type" evidence="9">
    <location>
        <begin position="380"/>
        <end position="407"/>
    </location>
</feature>
<feature type="compositionally biased region" description="Polar residues" evidence="8">
    <location>
        <begin position="215"/>
        <end position="230"/>
    </location>
</feature>
<comment type="subcellular location">
    <subcellularLocation>
        <location evidence="1">Nucleus</location>
    </subcellularLocation>
</comment>
<dbReference type="GO" id="GO:0005634">
    <property type="term" value="C:nucleus"/>
    <property type="evidence" value="ECO:0007669"/>
    <property type="project" value="UniProtKB-SubCell"/>
</dbReference>
<feature type="compositionally biased region" description="Polar residues" evidence="8">
    <location>
        <begin position="52"/>
        <end position="62"/>
    </location>
</feature>
<dbReference type="GO" id="GO:0008270">
    <property type="term" value="F:zinc ion binding"/>
    <property type="evidence" value="ECO:0007669"/>
    <property type="project" value="UniProtKB-KW"/>
</dbReference>
<dbReference type="FunFam" id="3.30.160.60:FF:000446">
    <property type="entry name" value="Zinc finger protein"/>
    <property type="match status" value="1"/>
</dbReference>
<proteinExistence type="predicted"/>
<name>A0A8T0FCX0_ARGBR</name>
<dbReference type="SMART" id="SM00355">
    <property type="entry name" value="ZnF_C2H2"/>
    <property type="match status" value="4"/>
</dbReference>
<feature type="domain" description="C2H2-type" evidence="9">
    <location>
        <begin position="352"/>
        <end position="379"/>
    </location>
</feature>
<keyword evidence="2" id="KW-0479">Metal-binding</keyword>
<organism evidence="10 11">
    <name type="scientific">Argiope bruennichi</name>
    <name type="common">Wasp spider</name>
    <name type="synonym">Aranea bruennichi</name>
    <dbReference type="NCBI Taxonomy" id="94029"/>
    <lineage>
        <taxon>Eukaryota</taxon>
        <taxon>Metazoa</taxon>
        <taxon>Ecdysozoa</taxon>
        <taxon>Arthropoda</taxon>
        <taxon>Chelicerata</taxon>
        <taxon>Arachnida</taxon>
        <taxon>Araneae</taxon>
        <taxon>Araneomorphae</taxon>
        <taxon>Entelegynae</taxon>
        <taxon>Araneoidea</taxon>
        <taxon>Araneidae</taxon>
        <taxon>Argiope</taxon>
    </lineage>
</organism>
<dbReference type="FunFam" id="3.30.160.60:FF:000912">
    <property type="entry name" value="Zinc finger protein 660"/>
    <property type="match status" value="1"/>
</dbReference>
<dbReference type="EMBL" id="JABXBU010000015">
    <property type="protein sequence ID" value="KAF8788205.1"/>
    <property type="molecule type" value="Genomic_DNA"/>
</dbReference>